<dbReference type="InterPro" id="IPR038863">
    <property type="entry name" value="Put_Complex_I_su8"/>
</dbReference>
<sequence length="134" mass="14433">MASSRVTSALAPLLRRSVVASRHASALQRGGGTPPMPPFARIPPPTEPLAENNDAIWDDGVAPELALDFDMPHMSSREALGTWMLGFGTFAVFFQFLKVVFDPDVDNPAMPHSTMLVDKDHGDVGVARPTNGNH</sequence>
<evidence type="ECO:0000313" key="3">
    <source>
        <dbReference type="EMBL" id="CAB9529431.1"/>
    </source>
</evidence>
<name>A0A9N8EY69_9STRA</name>
<comment type="caution">
    <text evidence="3">The sequence shown here is derived from an EMBL/GenBank/DDBJ whole genome shotgun (WGS) entry which is preliminary data.</text>
</comment>
<dbReference type="EMBL" id="CAICTM010002500">
    <property type="protein sequence ID" value="CAB9529431.1"/>
    <property type="molecule type" value="Genomic_DNA"/>
</dbReference>
<evidence type="ECO:0000256" key="2">
    <source>
        <dbReference type="SAM" id="Phobius"/>
    </source>
</evidence>
<feature type="transmembrane region" description="Helical" evidence="2">
    <location>
        <begin position="80"/>
        <end position="101"/>
    </location>
</feature>
<keyword evidence="4" id="KW-1185">Reference proteome</keyword>
<dbReference type="Proteomes" id="UP001153069">
    <property type="component" value="Unassembled WGS sequence"/>
</dbReference>
<protein>
    <submittedName>
        <fullName evidence="3">Uncharacterized protein</fullName>
    </submittedName>
</protein>
<reference evidence="3" key="1">
    <citation type="submission" date="2020-06" db="EMBL/GenBank/DDBJ databases">
        <authorList>
            <consortium name="Plant Systems Biology data submission"/>
        </authorList>
    </citation>
    <scope>NUCLEOTIDE SEQUENCE</scope>
    <source>
        <strain evidence="3">D6</strain>
    </source>
</reference>
<dbReference type="AlphaFoldDB" id="A0A9N8EY69"/>
<dbReference type="OrthoDB" id="75067at2759"/>
<gene>
    <name evidence="3" type="ORF">SEMRO_2502_G329500.1</name>
</gene>
<keyword evidence="2" id="KW-1133">Transmembrane helix</keyword>
<feature type="region of interest" description="Disordered" evidence="1">
    <location>
        <begin position="24"/>
        <end position="53"/>
    </location>
</feature>
<accession>A0A9N8EY69</accession>
<evidence type="ECO:0000256" key="1">
    <source>
        <dbReference type="SAM" id="MobiDB-lite"/>
    </source>
</evidence>
<dbReference type="PANTHER" id="PTHR36401">
    <property type="entry name" value="NADH DEHYDROGENASE [UBIQUINONE] 1 BETA SUBCOMPLEX SUBUNIT 8, MITOCHONDRIAL"/>
    <property type="match status" value="1"/>
</dbReference>
<keyword evidence="2" id="KW-0812">Transmembrane</keyword>
<proteinExistence type="predicted"/>
<evidence type="ECO:0000313" key="4">
    <source>
        <dbReference type="Proteomes" id="UP001153069"/>
    </source>
</evidence>
<keyword evidence="2" id="KW-0472">Membrane</keyword>
<organism evidence="3 4">
    <name type="scientific">Seminavis robusta</name>
    <dbReference type="NCBI Taxonomy" id="568900"/>
    <lineage>
        <taxon>Eukaryota</taxon>
        <taxon>Sar</taxon>
        <taxon>Stramenopiles</taxon>
        <taxon>Ochrophyta</taxon>
        <taxon>Bacillariophyta</taxon>
        <taxon>Bacillariophyceae</taxon>
        <taxon>Bacillariophycidae</taxon>
        <taxon>Naviculales</taxon>
        <taxon>Naviculaceae</taxon>
        <taxon>Seminavis</taxon>
    </lineage>
</organism>
<dbReference type="PANTHER" id="PTHR36401:SF1">
    <property type="entry name" value="NADH DEHYDROGENASE [UBIQUINONE] 1 BETA SUBCOMPLEX SUBUNIT 8, MITOCHONDRIAL"/>
    <property type="match status" value="1"/>
</dbReference>
<feature type="compositionally biased region" description="Pro residues" evidence="1">
    <location>
        <begin position="34"/>
        <end position="47"/>
    </location>
</feature>